<dbReference type="Pfam" id="PF24608">
    <property type="entry name" value="PDDEXK_15"/>
    <property type="match status" value="1"/>
</dbReference>
<organism evidence="1 2">
    <name type="scientific">Escherichia phage Seurat</name>
    <dbReference type="NCBI Taxonomy" id="1540098"/>
    <lineage>
        <taxon>Viruses</taxon>
        <taxon>Duplodnaviria</taxon>
        <taxon>Heunggongvirae</taxon>
        <taxon>Uroviricota</taxon>
        <taxon>Caudoviricetes</taxon>
        <taxon>Queuovirinae</taxon>
        <taxon>Seuratvirus</taxon>
        <taxon>Seuratvirus seurat</taxon>
    </lineage>
</organism>
<dbReference type="InterPro" id="IPR056931">
    <property type="entry name" value="D14-like"/>
</dbReference>
<sequence>MAVNIRAKGQRGEREVCDFFNAIYAEIYAELGMQLPEKPIAQRNQNQSAVGGCDISNTCHHAVEVKNHATPQVNTWWKQTVQSAKELGRYPVLMYKIERKGWKVVLPLNPVVFSNGEWQWYEVKDSIRAEISLDDYRIIFKAHAKQWLIDRGSIQ</sequence>
<evidence type="ECO:0000313" key="2">
    <source>
        <dbReference type="Proteomes" id="UP000030205"/>
    </source>
</evidence>
<name>A0A0A0RQJ2_9CAUD</name>
<evidence type="ECO:0000313" key="1">
    <source>
        <dbReference type="EMBL" id="AIW03919.1"/>
    </source>
</evidence>
<dbReference type="OrthoDB" id="10557at10239"/>
<dbReference type="GeneID" id="24608667"/>
<accession>A0A0A0RQJ2</accession>
<dbReference type="EMBL" id="KM236243">
    <property type="protein sequence ID" value="AIW03919.1"/>
    <property type="molecule type" value="Genomic_DNA"/>
</dbReference>
<dbReference type="RefSeq" id="YP_009152000.1">
    <property type="nucleotide sequence ID" value="NC_027378.1"/>
</dbReference>
<proteinExistence type="predicted"/>
<protein>
    <recommendedName>
        <fullName evidence="3">Endonuclease</fullName>
    </recommendedName>
</protein>
<dbReference type="KEGG" id="vg:24608667"/>
<reference evidence="1 2" key="1">
    <citation type="submission" date="2014-07" db="EMBL/GenBank/DDBJ databases">
        <title>The Complete Genome of Enterotoxigenic Escherichia coli Siphophage Seurat.</title>
        <authorList>
            <person name="Doan D.P."/>
            <person name="Lessor L.E."/>
            <person name="Hernandez A.C."/>
            <person name="Everett G.F.K."/>
        </authorList>
    </citation>
    <scope>NUCLEOTIDE SEQUENCE [LARGE SCALE GENOMIC DNA]</scope>
</reference>
<evidence type="ECO:0008006" key="3">
    <source>
        <dbReference type="Google" id="ProtNLM"/>
    </source>
</evidence>
<dbReference type="Proteomes" id="UP000030205">
    <property type="component" value="Segment"/>
</dbReference>
<gene>
    <name evidence="1" type="ORF">CPT_Seurat56</name>
</gene>
<keyword evidence="2" id="KW-1185">Reference proteome</keyword>